<sequence>GNLYVSERLDREELCGESASCSVSFEALVHNPLNVFHVQVSIEDVNDNSPTFSKAVLELEIDESISPGTRFPLEMARDADVGSNSQLTYQLTNNPSFSLGLNENWGGKKQPELVLEKTLDREKQSTYDLVLTAVDGGEPMRSGTVQIQVNVTDANDNPPVFSKRVYEARVAENLPVGSLVLRVRATDADAGSNGRVSYSFSDVTDVLSTLFAVDSKSGEVRSAGPLDFEEKSNYVFGLEARDAGGLTGHCQVQIDVTDENDNAPEITILSLSSPVPEDAPVGTVVALLKVRDRDSGENGEESCELSGEAPLSIVASSGGSYKVVTASALDREQAGEHRVTVVARDRGRPALWSRAELVLEVSDVNDNAPVFSEAAYSAYVWENNAAGALVLRVSAWDADAGANGRVSYWLAGGSAGAAGAAPLVSVEARSGAVYAQRSFDYEQCREFALTLRAQDGGAPARSSTATLRVFVLDQNDNAPRVLWPAPAAAAAPAAAPAAVPFEVVPRSAEPGYLVAKVVAVDADAGRNAWLSYELLQASEPALFRLGLHSGEVRTARAVSDRDAAKQRLVALVKDHGQPALSATATLHVVLADSLQDALPELSERPAAADAPAELHFYLVLALALLSALFLLSVALAVLARLRRA</sequence>
<name>A0A851MIV2_9DEND</name>
<keyword evidence="3 12" id="KW-0812">Transmembrane</keyword>
<comment type="subcellular location">
    <subcellularLocation>
        <location evidence="1">Cell membrane</location>
        <topology evidence="1">Single-pass type I membrane protein</topology>
    </subcellularLocation>
</comment>
<dbReference type="InterPro" id="IPR013164">
    <property type="entry name" value="Cadherin_N"/>
</dbReference>
<evidence type="ECO:0000259" key="13">
    <source>
        <dbReference type="PROSITE" id="PS50268"/>
    </source>
</evidence>
<evidence type="ECO:0000256" key="3">
    <source>
        <dbReference type="ARBA" id="ARBA00022692"/>
    </source>
</evidence>
<keyword evidence="10" id="KW-0325">Glycoprotein</keyword>
<dbReference type="InterPro" id="IPR015919">
    <property type="entry name" value="Cadherin-like_sf"/>
</dbReference>
<dbReference type="InterPro" id="IPR020894">
    <property type="entry name" value="Cadherin_CS"/>
</dbReference>
<dbReference type="Pfam" id="PF00028">
    <property type="entry name" value="Cadherin"/>
    <property type="match status" value="5"/>
</dbReference>
<feature type="domain" description="Cadherin" evidence="13">
    <location>
        <begin position="53"/>
        <end position="161"/>
    </location>
</feature>
<evidence type="ECO:0000256" key="8">
    <source>
        <dbReference type="ARBA" id="ARBA00022989"/>
    </source>
</evidence>
<proteinExistence type="predicted"/>
<keyword evidence="2" id="KW-1003">Cell membrane</keyword>
<dbReference type="Pfam" id="PF08266">
    <property type="entry name" value="Cadherin_2"/>
    <property type="match status" value="1"/>
</dbReference>
<dbReference type="EMBL" id="WBMV01002481">
    <property type="protein sequence ID" value="NXC27300.1"/>
    <property type="molecule type" value="Genomic_DNA"/>
</dbReference>
<dbReference type="PANTHER" id="PTHR24028">
    <property type="entry name" value="CADHERIN-87A"/>
    <property type="match status" value="1"/>
</dbReference>
<dbReference type="GO" id="GO:0005509">
    <property type="term" value="F:calcium ion binding"/>
    <property type="evidence" value="ECO:0007669"/>
    <property type="project" value="UniProtKB-UniRule"/>
</dbReference>
<dbReference type="SMART" id="SM00112">
    <property type="entry name" value="CA"/>
    <property type="match status" value="5"/>
</dbReference>
<evidence type="ECO:0000256" key="5">
    <source>
        <dbReference type="ARBA" id="ARBA00022737"/>
    </source>
</evidence>
<dbReference type="FunFam" id="2.60.40.60:FF:000129">
    <property type="entry name" value="protocadherin alpha-C2 isoform X1"/>
    <property type="match status" value="1"/>
</dbReference>
<keyword evidence="8 12" id="KW-1133">Transmembrane helix</keyword>
<dbReference type="OrthoDB" id="6252479at2759"/>
<evidence type="ECO:0000256" key="1">
    <source>
        <dbReference type="ARBA" id="ARBA00004251"/>
    </source>
</evidence>
<dbReference type="SUPFAM" id="SSF49313">
    <property type="entry name" value="Cadherin-like"/>
    <property type="match status" value="5"/>
</dbReference>
<dbReference type="PRINTS" id="PR00205">
    <property type="entry name" value="CADHERIN"/>
</dbReference>
<accession>A0A851MIV2</accession>
<dbReference type="CDD" id="cd11304">
    <property type="entry name" value="Cadherin_repeat"/>
    <property type="match status" value="5"/>
</dbReference>
<comment type="caution">
    <text evidence="14">The sequence shown here is derived from an EMBL/GenBank/DDBJ whole genome shotgun (WGS) entry which is preliminary data.</text>
</comment>
<evidence type="ECO:0000256" key="7">
    <source>
        <dbReference type="ARBA" id="ARBA00022889"/>
    </source>
</evidence>
<keyword evidence="7" id="KW-0130">Cell adhesion</keyword>
<dbReference type="GO" id="GO:0005886">
    <property type="term" value="C:plasma membrane"/>
    <property type="evidence" value="ECO:0007669"/>
    <property type="project" value="UniProtKB-SubCell"/>
</dbReference>
<dbReference type="PANTHER" id="PTHR24028:SF73">
    <property type="entry name" value="PROTOCADHERIN GAMMA-B3-RELATED"/>
    <property type="match status" value="1"/>
</dbReference>
<protein>
    <submittedName>
        <fullName evidence="14">PCDGH protein</fullName>
    </submittedName>
</protein>
<dbReference type="Proteomes" id="UP000614027">
    <property type="component" value="Unassembled WGS sequence"/>
</dbReference>
<feature type="domain" description="Cadherin" evidence="13">
    <location>
        <begin position="267"/>
        <end position="371"/>
    </location>
</feature>
<feature type="domain" description="Cadherin" evidence="13">
    <location>
        <begin position="162"/>
        <end position="266"/>
    </location>
</feature>
<dbReference type="FunFam" id="2.60.40.60:FF:000001">
    <property type="entry name" value="Protocadherin alpha 2"/>
    <property type="match status" value="1"/>
</dbReference>
<keyword evidence="4" id="KW-0732">Signal</keyword>
<keyword evidence="5" id="KW-0677">Repeat</keyword>
<feature type="non-terminal residue" evidence="14">
    <location>
        <position position="644"/>
    </location>
</feature>
<dbReference type="GO" id="GO:0007156">
    <property type="term" value="P:homophilic cell adhesion via plasma membrane adhesion molecules"/>
    <property type="evidence" value="ECO:0007669"/>
    <property type="project" value="InterPro"/>
</dbReference>
<feature type="domain" description="Cadherin" evidence="13">
    <location>
        <begin position="372"/>
        <end position="481"/>
    </location>
</feature>
<evidence type="ECO:0000256" key="4">
    <source>
        <dbReference type="ARBA" id="ARBA00022729"/>
    </source>
</evidence>
<dbReference type="InterPro" id="IPR050174">
    <property type="entry name" value="Protocadherin/Cadherin-CA"/>
</dbReference>
<dbReference type="InterPro" id="IPR002126">
    <property type="entry name" value="Cadherin-like_dom"/>
</dbReference>
<dbReference type="FunFam" id="2.60.40.60:FF:000007">
    <property type="entry name" value="Protocadherin alpha 2"/>
    <property type="match status" value="1"/>
</dbReference>
<evidence type="ECO:0000256" key="10">
    <source>
        <dbReference type="ARBA" id="ARBA00023180"/>
    </source>
</evidence>
<dbReference type="Gene3D" id="2.60.40.60">
    <property type="entry name" value="Cadherins"/>
    <property type="match status" value="6"/>
</dbReference>
<evidence type="ECO:0000256" key="2">
    <source>
        <dbReference type="ARBA" id="ARBA00022475"/>
    </source>
</evidence>
<dbReference type="PROSITE" id="PS50268">
    <property type="entry name" value="CADHERIN_2"/>
    <property type="match status" value="6"/>
</dbReference>
<evidence type="ECO:0000313" key="15">
    <source>
        <dbReference type="Proteomes" id="UP000614027"/>
    </source>
</evidence>
<keyword evidence="15" id="KW-1185">Reference proteome</keyword>
<evidence type="ECO:0000256" key="6">
    <source>
        <dbReference type="ARBA" id="ARBA00022837"/>
    </source>
</evidence>
<dbReference type="AlphaFoldDB" id="A0A851MIV2"/>
<evidence type="ECO:0000313" key="14">
    <source>
        <dbReference type="EMBL" id="NXC27300.1"/>
    </source>
</evidence>
<keyword evidence="6 11" id="KW-0106">Calcium</keyword>
<feature type="non-terminal residue" evidence="14">
    <location>
        <position position="1"/>
    </location>
</feature>
<evidence type="ECO:0000256" key="9">
    <source>
        <dbReference type="ARBA" id="ARBA00023136"/>
    </source>
</evidence>
<dbReference type="FunFam" id="2.60.40.60:FF:000004">
    <property type="entry name" value="Protocadherin 1 gamma 2"/>
    <property type="match status" value="1"/>
</dbReference>
<feature type="domain" description="Cadherin" evidence="13">
    <location>
        <begin position="504"/>
        <end position="601"/>
    </location>
</feature>
<evidence type="ECO:0000256" key="11">
    <source>
        <dbReference type="PROSITE-ProRule" id="PRU00043"/>
    </source>
</evidence>
<feature type="domain" description="Cadherin" evidence="13">
    <location>
        <begin position="1"/>
        <end position="52"/>
    </location>
</feature>
<keyword evidence="9 12" id="KW-0472">Membrane</keyword>
<evidence type="ECO:0000256" key="12">
    <source>
        <dbReference type="SAM" id="Phobius"/>
    </source>
</evidence>
<gene>
    <name evidence="14" type="primary">Pcdhgb5_1</name>
    <name evidence="14" type="ORF">CAMPRO_R06868</name>
</gene>
<dbReference type="FunFam" id="2.60.40.60:FF:000002">
    <property type="entry name" value="Protocadherin alpha 2"/>
    <property type="match status" value="1"/>
</dbReference>
<dbReference type="PROSITE" id="PS00232">
    <property type="entry name" value="CADHERIN_1"/>
    <property type="match status" value="2"/>
</dbReference>
<organism evidence="14 15">
    <name type="scientific">Campylorhamphus procurvoides</name>
    <dbReference type="NCBI Taxonomy" id="190295"/>
    <lineage>
        <taxon>Eukaryota</taxon>
        <taxon>Metazoa</taxon>
        <taxon>Chordata</taxon>
        <taxon>Craniata</taxon>
        <taxon>Vertebrata</taxon>
        <taxon>Euteleostomi</taxon>
        <taxon>Archelosauria</taxon>
        <taxon>Archosauria</taxon>
        <taxon>Dinosauria</taxon>
        <taxon>Saurischia</taxon>
        <taxon>Theropoda</taxon>
        <taxon>Coelurosauria</taxon>
        <taxon>Aves</taxon>
        <taxon>Neognathae</taxon>
        <taxon>Neoaves</taxon>
        <taxon>Telluraves</taxon>
        <taxon>Australaves</taxon>
        <taxon>Passeriformes</taxon>
        <taxon>Dendrocolaptidae</taxon>
        <taxon>Campylorhamphus</taxon>
    </lineage>
</organism>
<reference evidence="14" key="1">
    <citation type="submission" date="2019-09" db="EMBL/GenBank/DDBJ databases">
        <title>Bird 10,000 Genomes (B10K) Project - Family phase.</title>
        <authorList>
            <person name="Zhang G."/>
        </authorList>
    </citation>
    <scope>NUCLEOTIDE SEQUENCE</scope>
    <source>
        <strain evidence="14">B10K-DU-001-09</strain>
        <tissue evidence="14">Muscle</tissue>
    </source>
</reference>
<feature type="transmembrane region" description="Helical" evidence="12">
    <location>
        <begin position="614"/>
        <end position="639"/>
    </location>
</feature>